<dbReference type="InterPro" id="IPR001650">
    <property type="entry name" value="Helicase_C-like"/>
</dbReference>
<dbReference type="EMBL" id="OZ020097">
    <property type="protein sequence ID" value="CAK9268884.1"/>
    <property type="molecule type" value="Genomic_DNA"/>
</dbReference>
<feature type="region of interest" description="Disordered" evidence="2">
    <location>
        <begin position="18"/>
        <end position="62"/>
    </location>
</feature>
<feature type="compositionally biased region" description="Basic and acidic residues" evidence="2">
    <location>
        <begin position="96"/>
        <end position="106"/>
    </location>
</feature>
<dbReference type="SMART" id="SM00487">
    <property type="entry name" value="DEXDc"/>
    <property type="match status" value="1"/>
</dbReference>
<dbReference type="SUPFAM" id="SSF52540">
    <property type="entry name" value="P-loop containing nucleoside triphosphate hydrolases"/>
    <property type="match status" value="2"/>
</dbReference>
<dbReference type="InterPro" id="IPR038718">
    <property type="entry name" value="SNF2-like_sf"/>
</dbReference>
<evidence type="ECO:0000313" key="6">
    <source>
        <dbReference type="Proteomes" id="UP001497444"/>
    </source>
</evidence>
<feature type="compositionally biased region" description="Acidic residues" evidence="2">
    <location>
        <begin position="111"/>
        <end position="125"/>
    </location>
</feature>
<protein>
    <submittedName>
        <fullName evidence="5">Uncharacterized protein</fullName>
    </submittedName>
</protein>
<dbReference type="InterPro" id="IPR000330">
    <property type="entry name" value="SNF2_N"/>
</dbReference>
<name>A0ABP0WPW5_9BRYO</name>
<dbReference type="Gene3D" id="3.40.50.300">
    <property type="entry name" value="P-loop containing nucleotide triphosphate hydrolases"/>
    <property type="match status" value="1"/>
</dbReference>
<evidence type="ECO:0000259" key="4">
    <source>
        <dbReference type="PROSITE" id="PS51194"/>
    </source>
</evidence>
<feature type="region of interest" description="Disordered" evidence="2">
    <location>
        <begin position="91"/>
        <end position="129"/>
    </location>
</feature>
<evidence type="ECO:0000313" key="5">
    <source>
        <dbReference type="EMBL" id="CAK9268884.1"/>
    </source>
</evidence>
<accession>A0ABP0WPW5</accession>
<dbReference type="PANTHER" id="PTHR45629:SF7">
    <property type="entry name" value="DNA EXCISION REPAIR PROTEIN ERCC-6-RELATED"/>
    <property type="match status" value="1"/>
</dbReference>
<dbReference type="Pfam" id="PF00176">
    <property type="entry name" value="SNF2-rel_dom"/>
    <property type="match status" value="1"/>
</dbReference>
<dbReference type="PANTHER" id="PTHR45629">
    <property type="entry name" value="SNF2/RAD54 FAMILY MEMBER"/>
    <property type="match status" value="1"/>
</dbReference>
<proteinExistence type="predicted"/>
<dbReference type="InterPro" id="IPR050496">
    <property type="entry name" value="SNF2_RAD54_helicase_repair"/>
</dbReference>
<keyword evidence="1" id="KW-0378">Hydrolase</keyword>
<evidence type="ECO:0000256" key="2">
    <source>
        <dbReference type="SAM" id="MobiDB-lite"/>
    </source>
</evidence>
<dbReference type="Pfam" id="PF00271">
    <property type="entry name" value="Helicase_C"/>
    <property type="match status" value="1"/>
</dbReference>
<dbReference type="PROSITE" id="PS51192">
    <property type="entry name" value="HELICASE_ATP_BIND_1"/>
    <property type="match status" value="1"/>
</dbReference>
<dbReference type="Proteomes" id="UP001497444">
    <property type="component" value="Chromosome 2"/>
</dbReference>
<gene>
    <name evidence="5" type="ORF">CSSPJE1EN1_LOCUS14362</name>
</gene>
<dbReference type="InterPro" id="IPR049730">
    <property type="entry name" value="SNF2/RAD54-like_C"/>
</dbReference>
<evidence type="ECO:0000259" key="3">
    <source>
        <dbReference type="PROSITE" id="PS51192"/>
    </source>
</evidence>
<dbReference type="CDD" id="cd18793">
    <property type="entry name" value="SF2_C_SNF"/>
    <property type="match status" value="1"/>
</dbReference>
<dbReference type="Gene3D" id="3.40.50.10810">
    <property type="entry name" value="Tandem AAA-ATPase domain"/>
    <property type="match status" value="1"/>
</dbReference>
<sequence>MSLKDLKESLKSCSTRILTCSSSGSSSSSAAPTVPIEPGSGSVLAVGSRASVSQEVDNRRLPPKTNLRDQLAFSFQSFEGISEALQRKNGAVEARQIGEQRHDRRGMQLGSDDEEEEDEEIGGGEEDVKRDSEAGLFIRAESKGLYEPLVLWPPPDRAADGGDEVVQVPASINSRLLEHQREGVRFLYKLYRENRGGILGDDMGLGKTIQSIALLAALLQMDGDLDCLARGGHVISGSSMVSKTRGSGVENYVGSSSKVFLIVCPTSVLRNWEQEFQAWGSFRVGIYHGAQRETVMAKAEAGDLEVVLTSHDMFRLYGMLLSSIKWDCVIVDEAHRLKNEKSKLYQACSKISTKRRFGLTGTIMQNKYIELFNVFEWAAPGSLGPREFFREYYDEPIKQGQRISAPDRFVKIAAERKEHLVKLISQHLLRRTKGETIGHLMLGKEDNVVFCKMSDVQHRVYRRLLQSPDFQLLVNKDLPCSCGSHLSRVECCHRIAPDGVIWSYLHSDNPDGCDHCPFCLVLPCLVKLQQVSNHLELVKPNPKDDREKQLKDEEFATAALAEDALLLGGVKQDESFLGLSDAQHCGKMQTLEILLADWLRQGDKVLLFSYSVKMLDILDRFMIRKGYCFCRLDGSTPMGVRQSLVDEFNHSPSKQVFLISTRAGGLGLNLVSANRVVIFDPNWNPAQDLQAQDRSFRFGQQRHVTVFRLLAAGSIEELIYSRQIYKQQLFNIGVNGNIEKRYFEGVQDSKDYKGELFGISNLFRDLSDFTSDIIGKHDERLMSIQQTTTVLNNANSHLQVKTEPAQRVGDEEDNCGMHDIVEVDTIRSNGVVYSHRNEEVVNMGAPSSKASKPDGSEIIEPTHREESLEIKPLAAVGNGSSASKKDGGPQVTVVIDSQPLEYDSTNDSQQTSGVLAAVVDDGGTDSQSQQKLRQSQELAMFEGMDETTKWLMEISGFIPSI</sequence>
<evidence type="ECO:0000256" key="1">
    <source>
        <dbReference type="ARBA" id="ARBA00022801"/>
    </source>
</evidence>
<dbReference type="PROSITE" id="PS51194">
    <property type="entry name" value="HELICASE_CTER"/>
    <property type="match status" value="1"/>
</dbReference>
<dbReference type="SMART" id="SM00490">
    <property type="entry name" value="HELICc"/>
    <property type="match status" value="1"/>
</dbReference>
<feature type="domain" description="Helicase C-terminal" evidence="4">
    <location>
        <begin position="590"/>
        <end position="746"/>
    </location>
</feature>
<dbReference type="InterPro" id="IPR027417">
    <property type="entry name" value="P-loop_NTPase"/>
</dbReference>
<feature type="domain" description="Helicase ATP-binding" evidence="3">
    <location>
        <begin position="188"/>
        <end position="381"/>
    </location>
</feature>
<reference evidence="5 6" key="1">
    <citation type="submission" date="2024-02" db="EMBL/GenBank/DDBJ databases">
        <authorList>
            <consortium name="ELIXIR-Norway"/>
            <consortium name="Elixir Norway"/>
        </authorList>
    </citation>
    <scope>NUCLEOTIDE SEQUENCE [LARGE SCALE GENOMIC DNA]</scope>
</reference>
<keyword evidence="6" id="KW-1185">Reference proteome</keyword>
<organism evidence="5 6">
    <name type="scientific">Sphagnum jensenii</name>
    <dbReference type="NCBI Taxonomy" id="128206"/>
    <lineage>
        <taxon>Eukaryota</taxon>
        <taxon>Viridiplantae</taxon>
        <taxon>Streptophyta</taxon>
        <taxon>Embryophyta</taxon>
        <taxon>Bryophyta</taxon>
        <taxon>Sphagnophytina</taxon>
        <taxon>Sphagnopsida</taxon>
        <taxon>Sphagnales</taxon>
        <taxon>Sphagnaceae</taxon>
        <taxon>Sphagnum</taxon>
    </lineage>
</organism>
<dbReference type="InterPro" id="IPR014001">
    <property type="entry name" value="Helicase_ATP-bd"/>
</dbReference>